<evidence type="ECO:0008006" key="3">
    <source>
        <dbReference type="Google" id="ProtNLM"/>
    </source>
</evidence>
<comment type="caution">
    <text evidence="1">The sequence shown here is derived from an EMBL/GenBank/DDBJ whole genome shotgun (WGS) entry which is preliminary data.</text>
</comment>
<evidence type="ECO:0000313" key="1">
    <source>
        <dbReference type="EMBL" id="KAL3787986.1"/>
    </source>
</evidence>
<evidence type="ECO:0000313" key="2">
    <source>
        <dbReference type="Proteomes" id="UP001530400"/>
    </source>
</evidence>
<name>A0ABD3PKY1_9STRA</name>
<keyword evidence="2" id="KW-1185">Reference proteome</keyword>
<organism evidence="1 2">
    <name type="scientific">Cyclotella atomus</name>
    <dbReference type="NCBI Taxonomy" id="382360"/>
    <lineage>
        <taxon>Eukaryota</taxon>
        <taxon>Sar</taxon>
        <taxon>Stramenopiles</taxon>
        <taxon>Ochrophyta</taxon>
        <taxon>Bacillariophyta</taxon>
        <taxon>Coscinodiscophyceae</taxon>
        <taxon>Thalassiosirophycidae</taxon>
        <taxon>Stephanodiscales</taxon>
        <taxon>Stephanodiscaceae</taxon>
        <taxon>Cyclotella</taxon>
    </lineage>
</organism>
<reference evidence="1 2" key="1">
    <citation type="submission" date="2024-10" db="EMBL/GenBank/DDBJ databases">
        <title>Updated reference genomes for cyclostephanoid diatoms.</title>
        <authorList>
            <person name="Roberts W.R."/>
            <person name="Alverson A.J."/>
        </authorList>
    </citation>
    <scope>NUCLEOTIDE SEQUENCE [LARGE SCALE GENOMIC DNA]</scope>
    <source>
        <strain evidence="1 2">AJA010-31</strain>
    </source>
</reference>
<dbReference type="Proteomes" id="UP001530400">
    <property type="component" value="Unassembled WGS sequence"/>
</dbReference>
<sequence>MTLQWLKTYATEVDLAGRYGCCEDTVETKTKEYAQLFQSFIKKKIKFSGFDERVYQFAVDGQNYNTYEFRMSPSSKWYNHKSHSSGVKYLYACHLYESRLVYMEGPIPCGINDISMYKGQNKDGNVNNKDALYYKMKELQKTRRIKGFADSGFVGVSKQLTITRNAHSKEMKELIARAKARQESFNSRMSKFNVLKSRFRHGKGTEKRLEMHKMCTESVCVIVHYGMENGSLLWDV</sequence>
<gene>
    <name evidence="1" type="ORF">ACHAWO_012171</name>
</gene>
<proteinExistence type="predicted"/>
<dbReference type="AlphaFoldDB" id="A0ABD3PKY1"/>
<accession>A0ABD3PKY1</accession>
<dbReference type="EMBL" id="JALLPJ020000590">
    <property type="protein sequence ID" value="KAL3787986.1"/>
    <property type="molecule type" value="Genomic_DNA"/>
</dbReference>
<protein>
    <recommendedName>
        <fullName evidence="3">DDE Tnp4 domain-containing protein</fullName>
    </recommendedName>
</protein>